<sequence>MALPPSLSLVPKKLIIVAVVLILIIVAAAVYFLRPSSNEQMIATSDVREISSEGIVARVSVNGNIEAARTTTIYTSLTVPVANLPVAVGDRVAADQVLAELDASALQRQLDETDANNARAAMTNRNSIAQSQQAYEQSRELLDNGLSPEINSAQSSLRTASQGYQDAIRDFEAKQKDVDGGLDSTMVAQSDALKAAREQADAAEIERLRADFGLINNDRSNLNDVIGLLDDREALAAAEAELAQARTSGDPEAIAAAETKVDGLEQAIATKTSAWPSQDQTYVQSYTTLEEAERRVASTTEDLEKAERVYIDSLGKVDAELAAAQRAVAAAHAAQQDAALSLEAAQLSTQHQLEAQSSAIDAALGLASVDNEAAARSTSQLRMDINNTTVRSPYSGIVSSVQAAQGQPASGALLSVADDSELKISANVKEAEIGNVAVGSRVTFTTPSTGTKEFTGRVSKVSPIAASAPVTEEGTAGGQGVSTNTDVTFPIEISVTGDREGLNLGGSARVRIVHEIAPHALTVPLEAVYQNDQGKDAVLIISDDNKVEEVEVTTAESDDFDIAVSGPGISSDARVLTQPGNYRNLIGQEVKLQTDTVAQAFATSPTPDGQAI</sequence>
<evidence type="ECO:0000256" key="3">
    <source>
        <dbReference type="SAM" id="Phobius"/>
    </source>
</evidence>
<dbReference type="GO" id="GO:0030313">
    <property type="term" value="C:cell envelope"/>
    <property type="evidence" value="ECO:0007669"/>
    <property type="project" value="UniProtKB-SubCell"/>
</dbReference>
<dbReference type="EMBL" id="AP017369">
    <property type="protein sequence ID" value="BAU97339.1"/>
    <property type="molecule type" value="Genomic_DNA"/>
</dbReference>
<proteinExistence type="predicted"/>
<evidence type="ECO:0000256" key="2">
    <source>
        <dbReference type="ARBA" id="ARBA00023054"/>
    </source>
</evidence>
<protein>
    <submittedName>
        <fullName evidence="6">Efflux system protein</fullName>
    </submittedName>
</protein>
<evidence type="ECO:0000259" key="5">
    <source>
        <dbReference type="Pfam" id="PF25990"/>
    </source>
</evidence>
<dbReference type="RefSeq" id="WP_231911045.1">
    <property type="nucleotide sequence ID" value="NZ_AP017369.1"/>
</dbReference>
<feature type="transmembrane region" description="Helical" evidence="3">
    <location>
        <begin position="14"/>
        <end position="33"/>
    </location>
</feature>
<keyword evidence="3" id="KW-1133">Transmembrane helix</keyword>
<evidence type="ECO:0000256" key="1">
    <source>
        <dbReference type="ARBA" id="ARBA00004196"/>
    </source>
</evidence>
<dbReference type="InterPro" id="IPR058636">
    <property type="entry name" value="Beta-barrel_YknX"/>
</dbReference>
<dbReference type="Gene3D" id="2.40.420.20">
    <property type="match status" value="1"/>
</dbReference>
<keyword evidence="3" id="KW-0812">Transmembrane</keyword>
<dbReference type="Proteomes" id="UP000218244">
    <property type="component" value="Chromosome"/>
</dbReference>
<dbReference type="PANTHER" id="PTHR32347:SF23">
    <property type="entry name" value="BLL5650 PROTEIN"/>
    <property type="match status" value="1"/>
</dbReference>
<organism evidence="6 7">
    <name type="scientific">Corynebacterium suranareeae</name>
    <dbReference type="NCBI Taxonomy" id="2506452"/>
    <lineage>
        <taxon>Bacteria</taxon>
        <taxon>Bacillati</taxon>
        <taxon>Actinomycetota</taxon>
        <taxon>Actinomycetes</taxon>
        <taxon>Mycobacteriales</taxon>
        <taxon>Corynebacteriaceae</taxon>
        <taxon>Corynebacterium</taxon>
    </lineage>
</organism>
<evidence type="ECO:0000313" key="6">
    <source>
        <dbReference type="EMBL" id="BAU97339.1"/>
    </source>
</evidence>
<dbReference type="KEGG" id="csur:N24_3077"/>
<reference evidence="6 7" key="1">
    <citation type="submission" date="2016-02" db="EMBL/GenBank/DDBJ databases">
        <title>Corynebacterium glutamicum N24 whole genome sequencing project.</title>
        <authorList>
            <person name="Matsutani M."/>
            <person name="Nangtapong N."/>
            <person name="Yakushi T."/>
            <person name="Matsushita K."/>
        </authorList>
    </citation>
    <scope>NUCLEOTIDE SEQUENCE [LARGE SCALE GENOMIC DNA]</scope>
    <source>
        <strain evidence="6 7">N24</strain>
    </source>
</reference>
<keyword evidence="3" id="KW-0472">Membrane</keyword>
<name>A0A169SA71_9CORY</name>
<feature type="domain" description="YknX-like beta-barrel" evidence="5">
    <location>
        <begin position="422"/>
        <end position="512"/>
    </location>
</feature>
<dbReference type="Pfam" id="PF25967">
    <property type="entry name" value="RND-MFP_C"/>
    <property type="match status" value="1"/>
</dbReference>
<gene>
    <name evidence="6" type="ORF">N24_3077</name>
</gene>
<dbReference type="Gene3D" id="2.40.50.100">
    <property type="match status" value="1"/>
</dbReference>
<dbReference type="InterPro" id="IPR058627">
    <property type="entry name" value="MdtA-like_C"/>
</dbReference>
<dbReference type="AlphaFoldDB" id="A0A169SA71"/>
<dbReference type="Pfam" id="PF25990">
    <property type="entry name" value="Beta-barrel_YknX"/>
    <property type="match status" value="1"/>
</dbReference>
<keyword evidence="2" id="KW-0175">Coiled coil</keyword>
<accession>A0A169SA71</accession>
<evidence type="ECO:0000313" key="7">
    <source>
        <dbReference type="Proteomes" id="UP000218244"/>
    </source>
</evidence>
<keyword evidence="7" id="KW-1185">Reference proteome</keyword>
<dbReference type="Gene3D" id="2.40.30.170">
    <property type="match status" value="1"/>
</dbReference>
<evidence type="ECO:0000259" key="4">
    <source>
        <dbReference type="Pfam" id="PF25967"/>
    </source>
</evidence>
<dbReference type="PANTHER" id="PTHR32347">
    <property type="entry name" value="EFFLUX SYSTEM COMPONENT YKNX-RELATED"/>
    <property type="match status" value="1"/>
</dbReference>
<feature type="domain" description="Multidrug resistance protein MdtA-like C-terminal permuted SH3" evidence="4">
    <location>
        <begin position="520"/>
        <end position="578"/>
    </location>
</feature>
<dbReference type="InterPro" id="IPR050465">
    <property type="entry name" value="UPF0194_transport"/>
</dbReference>
<comment type="subcellular location">
    <subcellularLocation>
        <location evidence="1">Cell envelope</location>
    </subcellularLocation>
</comment>